<accession>A0AAW2D9L4</accession>
<evidence type="ECO:0000259" key="1">
    <source>
        <dbReference type="Pfam" id="PF05699"/>
    </source>
</evidence>
<dbReference type="AlphaFoldDB" id="A0AAW2D9L4"/>
<dbReference type="PANTHER" id="PTHR23272:SF161">
    <property type="entry name" value="ZINC FINGER BED DOMAIN-CONTAINING PROTEIN RICESLEEPER 1-LIKE"/>
    <property type="match status" value="1"/>
</dbReference>
<dbReference type="PANTHER" id="PTHR23272">
    <property type="entry name" value="BED FINGER-RELATED"/>
    <property type="match status" value="1"/>
</dbReference>
<organism evidence="3 4">
    <name type="scientific">Lithocarpus litseifolius</name>
    <dbReference type="NCBI Taxonomy" id="425828"/>
    <lineage>
        <taxon>Eukaryota</taxon>
        <taxon>Viridiplantae</taxon>
        <taxon>Streptophyta</taxon>
        <taxon>Embryophyta</taxon>
        <taxon>Tracheophyta</taxon>
        <taxon>Spermatophyta</taxon>
        <taxon>Magnoliopsida</taxon>
        <taxon>eudicotyledons</taxon>
        <taxon>Gunneridae</taxon>
        <taxon>Pentapetalae</taxon>
        <taxon>rosids</taxon>
        <taxon>fabids</taxon>
        <taxon>Fagales</taxon>
        <taxon>Fagaceae</taxon>
        <taxon>Lithocarpus</taxon>
    </lineage>
</organism>
<protein>
    <recommendedName>
        <fullName evidence="5">HAT C-terminal dimerisation domain-containing protein</fullName>
    </recommendedName>
</protein>
<dbReference type="Pfam" id="PF14372">
    <property type="entry name" value="hAT-like_RNase-H"/>
    <property type="match status" value="1"/>
</dbReference>
<comment type="caution">
    <text evidence="3">The sequence shown here is derived from an EMBL/GenBank/DDBJ whole genome shotgun (WGS) entry which is preliminary data.</text>
</comment>
<evidence type="ECO:0000313" key="3">
    <source>
        <dbReference type="EMBL" id="KAL0005990.1"/>
    </source>
</evidence>
<proteinExistence type="predicted"/>
<dbReference type="SUPFAM" id="SSF53098">
    <property type="entry name" value="Ribonuclease H-like"/>
    <property type="match status" value="1"/>
</dbReference>
<dbReference type="EMBL" id="JAZDWU010000004">
    <property type="protein sequence ID" value="KAL0005990.1"/>
    <property type="molecule type" value="Genomic_DNA"/>
</dbReference>
<dbReference type="InterPro" id="IPR012337">
    <property type="entry name" value="RNaseH-like_sf"/>
</dbReference>
<evidence type="ECO:0008006" key="5">
    <source>
        <dbReference type="Google" id="ProtNLM"/>
    </source>
</evidence>
<feature type="domain" description="hAT-like transposase RNase-H fold" evidence="2">
    <location>
        <begin position="50"/>
        <end position="145"/>
    </location>
</feature>
<dbReference type="InterPro" id="IPR008906">
    <property type="entry name" value="HATC_C_dom"/>
</dbReference>
<dbReference type="Pfam" id="PF05699">
    <property type="entry name" value="Dimer_Tnp_hAT"/>
    <property type="match status" value="1"/>
</dbReference>
<keyword evidence="4" id="KW-1185">Reference proteome</keyword>
<gene>
    <name evidence="3" type="ORF">SO802_013551</name>
</gene>
<dbReference type="InterPro" id="IPR025525">
    <property type="entry name" value="hAT-like_transposase_RNase-H"/>
</dbReference>
<dbReference type="GO" id="GO:0003677">
    <property type="term" value="F:DNA binding"/>
    <property type="evidence" value="ECO:0007669"/>
    <property type="project" value="InterPro"/>
</dbReference>
<reference evidence="3 4" key="1">
    <citation type="submission" date="2024-01" db="EMBL/GenBank/DDBJ databases">
        <title>A telomere-to-telomere, gap-free genome of sweet tea (Lithocarpus litseifolius).</title>
        <authorList>
            <person name="Zhou J."/>
        </authorList>
    </citation>
    <scope>NUCLEOTIDE SEQUENCE [LARGE SCALE GENOMIC DNA]</scope>
    <source>
        <strain evidence="3">Zhou-2022a</strain>
        <tissue evidence="3">Leaf</tissue>
    </source>
</reference>
<dbReference type="GO" id="GO:0046983">
    <property type="term" value="F:protein dimerization activity"/>
    <property type="evidence" value="ECO:0007669"/>
    <property type="project" value="InterPro"/>
</dbReference>
<evidence type="ECO:0000313" key="4">
    <source>
        <dbReference type="Proteomes" id="UP001459277"/>
    </source>
</evidence>
<sequence>MDFEDDSCSSYFMNKENSGGLGSPCRADFQNCRTFVGFLKLFYNATKKFSGSLYVTSNTFFDEMFVIQENIVHLIKSQNHLLKNMSTKMEAKFEKYWGKGDKINQLLYVAVVLDPRKKMRFLKFSFSENEVDFVRKTIDRLYDYYFCVDSPNVAVKSASERTHIEGDTIGCADPNVMVNSRYECFLGYQVLSKMARDMLAVLVSTVASESAFSTGVRILDPFRSSLCPLMVQNLVCAQNWLQAYVPISFHKSKNDMEALEDEFNDLSNMFNFQTSCL</sequence>
<name>A0AAW2D9L4_9ROSI</name>
<dbReference type="Proteomes" id="UP001459277">
    <property type="component" value="Unassembled WGS sequence"/>
</dbReference>
<feature type="domain" description="HAT C-terminal dimerisation" evidence="1">
    <location>
        <begin position="188"/>
        <end position="241"/>
    </location>
</feature>
<evidence type="ECO:0000259" key="2">
    <source>
        <dbReference type="Pfam" id="PF14372"/>
    </source>
</evidence>